<evidence type="ECO:0000256" key="2">
    <source>
        <dbReference type="ARBA" id="ARBA00006677"/>
    </source>
</evidence>
<dbReference type="Pfam" id="PF05916">
    <property type="entry name" value="Sld5"/>
    <property type="match status" value="1"/>
</dbReference>
<dbReference type="SUPFAM" id="SSF158573">
    <property type="entry name" value="GINS helical bundle-like"/>
    <property type="match status" value="1"/>
</dbReference>
<dbReference type="InterPro" id="IPR021151">
    <property type="entry name" value="GINS_A"/>
</dbReference>
<dbReference type="InterPro" id="IPR056783">
    <property type="entry name" value="PSF1_C"/>
</dbReference>
<reference evidence="9 10" key="1">
    <citation type="journal article" date="2023" name="G3 (Bethesda)">
        <title>A high-quality reference genome for the fission yeast Schizosaccharomyces osmophilus.</title>
        <authorList>
            <person name="Jia G.S."/>
            <person name="Zhang W.C."/>
            <person name="Liang Y."/>
            <person name="Liu X.H."/>
            <person name="Rhind N."/>
            <person name="Pidoux A."/>
            <person name="Brysch-Herzberg M."/>
            <person name="Du L.L."/>
        </authorList>
    </citation>
    <scope>NUCLEOTIDE SEQUENCE [LARGE SCALE GENOMIC DNA]</scope>
    <source>
        <strain evidence="9 10">CBS 15793</strain>
    </source>
</reference>
<dbReference type="InterPro" id="IPR036224">
    <property type="entry name" value="GINS_bundle-like_dom_sf"/>
</dbReference>
<sequence length="203" mass="23203">MENGLGNQSNRLIQDSRRTLYLDYLPPYQTDTVNEVVREIRTAERESLGILQALTNGGEVVFNPMEHPSKAASLLMFHTSNLYNKRCLMAYHNLRLRCIRQYCWSGGKRMEACIDTSLNQAEQEYLFRYSELVAAYKGPWVDLDLTGSVVPPKNLFIDVRVLKDVGDIETEFGTISLTKNSQLYIRATDVERLIAQGYLARLS</sequence>
<comment type="subunit">
    <text evidence="6">Component of the GINS complex.</text>
</comment>
<dbReference type="Pfam" id="PF24997">
    <property type="entry name" value="PSF1_C"/>
    <property type="match status" value="1"/>
</dbReference>
<dbReference type="Gene3D" id="1.20.58.1030">
    <property type="match status" value="1"/>
</dbReference>
<dbReference type="GO" id="GO:0000811">
    <property type="term" value="C:GINS complex"/>
    <property type="evidence" value="ECO:0007669"/>
    <property type="project" value="UniProtKB-UniRule"/>
</dbReference>
<protein>
    <recommendedName>
        <fullName evidence="3 6">DNA replication complex GINS protein PSF1</fullName>
    </recommendedName>
</protein>
<dbReference type="KEGG" id="som:SOMG_01612"/>
<dbReference type="Proteomes" id="UP001212411">
    <property type="component" value="Chromosome 1"/>
</dbReference>
<dbReference type="PANTHER" id="PTHR12914:SF2">
    <property type="entry name" value="DNA REPLICATION COMPLEX GINS PROTEIN PSF1"/>
    <property type="match status" value="1"/>
</dbReference>
<keyword evidence="5 6" id="KW-0539">Nucleus</keyword>
<evidence type="ECO:0000256" key="5">
    <source>
        <dbReference type="ARBA" id="ARBA00023242"/>
    </source>
</evidence>
<dbReference type="AlphaFoldDB" id="A0AAE9WAM1"/>
<dbReference type="RefSeq" id="XP_056037019.1">
    <property type="nucleotide sequence ID" value="XM_056180405.1"/>
</dbReference>
<evidence type="ECO:0000259" key="7">
    <source>
        <dbReference type="Pfam" id="PF05916"/>
    </source>
</evidence>
<evidence type="ECO:0000259" key="8">
    <source>
        <dbReference type="Pfam" id="PF24997"/>
    </source>
</evidence>
<gene>
    <name evidence="9" type="primary">psf1</name>
    <name evidence="9" type="ORF">SOMG_01612</name>
</gene>
<comment type="function">
    <text evidence="6">Required for correct functioning of the GINS complex, a complex that plays an essential role in the initiation of DNA replication, and progression of DNA replication forks. GINS complex seems to bind preferentially to single-stranded DNA.</text>
</comment>
<comment type="subcellular location">
    <subcellularLocation>
        <location evidence="1 6">Nucleus</location>
    </subcellularLocation>
</comment>
<evidence type="ECO:0000256" key="6">
    <source>
        <dbReference type="RuleBase" id="RU368085"/>
    </source>
</evidence>
<name>A0AAE9WAM1_9SCHI</name>
<evidence type="ECO:0000256" key="1">
    <source>
        <dbReference type="ARBA" id="ARBA00004123"/>
    </source>
</evidence>
<keyword evidence="4 6" id="KW-0235">DNA replication</keyword>
<dbReference type="GO" id="GO:1902983">
    <property type="term" value="P:DNA strand elongation involved in mitotic DNA replication"/>
    <property type="evidence" value="ECO:0007669"/>
    <property type="project" value="TreeGrafter"/>
</dbReference>
<evidence type="ECO:0000313" key="9">
    <source>
        <dbReference type="EMBL" id="WBW72776.1"/>
    </source>
</evidence>
<organism evidence="9 10">
    <name type="scientific">Schizosaccharomyces osmophilus</name>
    <dbReference type="NCBI Taxonomy" id="2545709"/>
    <lineage>
        <taxon>Eukaryota</taxon>
        <taxon>Fungi</taxon>
        <taxon>Dikarya</taxon>
        <taxon>Ascomycota</taxon>
        <taxon>Taphrinomycotina</taxon>
        <taxon>Schizosaccharomycetes</taxon>
        <taxon>Schizosaccharomycetales</taxon>
        <taxon>Schizosaccharomycetaceae</taxon>
        <taxon>Schizosaccharomyces</taxon>
    </lineage>
</organism>
<dbReference type="InterPro" id="IPR005339">
    <property type="entry name" value="GINS_Psf1"/>
</dbReference>
<comment type="similarity">
    <text evidence="2 6">Belongs to the GINS1/PSF1 family.</text>
</comment>
<feature type="domain" description="DNA replication complex GINS protein PSF1 C-terminal" evidence="8">
    <location>
        <begin position="153"/>
        <end position="201"/>
    </location>
</feature>
<dbReference type="EMBL" id="CP115611">
    <property type="protein sequence ID" value="WBW72776.1"/>
    <property type="molecule type" value="Genomic_DNA"/>
</dbReference>
<feature type="domain" description="GINS subunit" evidence="7">
    <location>
        <begin position="80"/>
        <end position="138"/>
    </location>
</feature>
<dbReference type="CDD" id="cd21696">
    <property type="entry name" value="GINS_B_Psf1"/>
    <property type="match status" value="1"/>
</dbReference>
<keyword evidence="10" id="KW-1185">Reference proteome</keyword>
<evidence type="ECO:0000256" key="4">
    <source>
        <dbReference type="ARBA" id="ARBA00022705"/>
    </source>
</evidence>
<dbReference type="CDD" id="cd11710">
    <property type="entry name" value="GINS_A_psf1"/>
    <property type="match status" value="1"/>
</dbReference>
<evidence type="ECO:0000313" key="10">
    <source>
        <dbReference type="Proteomes" id="UP001212411"/>
    </source>
</evidence>
<accession>A0AAE9WAM1</accession>
<proteinExistence type="inferred from homology"/>
<dbReference type="PANTHER" id="PTHR12914">
    <property type="entry name" value="PARTNER OF SLD5"/>
    <property type="match status" value="1"/>
</dbReference>
<dbReference type="GeneID" id="80875094"/>
<evidence type="ECO:0000256" key="3">
    <source>
        <dbReference type="ARBA" id="ARBA00015143"/>
    </source>
</evidence>